<organism evidence="7 8">
    <name type="scientific">Amphibalanus amphitrite</name>
    <name type="common">Striped barnacle</name>
    <name type="synonym">Balanus amphitrite</name>
    <dbReference type="NCBI Taxonomy" id="1232801"/>
    <lineage>
        <taxon>Eukaryota</taxon>
        <taxon>Metazoa</taxon>
        <taxon>Ecdysozoa</taxon>
        <taxon>Arthropoda</taxon>
        <taxon>Crustacea</taxon>
        <taxon>Multicrustacea</taxon>
        <taxon>Cirripedia</taxon>
        <taxon>Thoracica</taxon>
        <taxon>Thoracicalcarea</taxon>
        <taxon>Balanomorpha</taxon>
        <taxon>Balanoidea</taxon>
        <taxon>Balanidae</taxon>
        <taxon>Amphibalaninae</taxon>
        <taxon>Amphibalanus</taxon>
    </lineage>
</organism>
<keyword evidence="8" id="KW-1185">Reference proteome</keyword>
<feature type="binding site" evidence="6">
    <location>
        <position position="60"/>
    </location>
    <ligand>
        <name>Ca(2+)</name>
        <dbReference type="ChEBI" id="CHEBI:29108"/>
    </ligand>
</feature>
<evidence type="ECO:0000313" key="7">
    <source>
        <dbReference type="EMBL" id="KAF0290065.1"/>
    </source>
</evidence>
<evidence type="ECO:0000256" key="5">
    <source>
        <dbReference type="ARBA" id="ARBA00025738"/>
    </source>
</evidence>
<dbReference type="SUPFAM" id="SSF101887">
    <property type="entry name" value="Apyrase"/>
    <property type="match status" value="1"/>
</dbReference>
<proteinExistence type="inferred from homology"/>
<keyword evidence="4 6" id="KW-0106">Calcium</keyword>
<gene>
    <name evidence="7" type="primary">CANT1</name>
    <name evidence="7" type="ORF">FJT64_011727</name>
</gene>
<reference evidence="7 8" key="1">
    <citation type="submission" date="2019-07" db="EMBL/GenBank/DDBJ databases">
        <title>Draft genome assembly of a fouling barnacle, Amphibalanus amphitrite (Darwin, 1854): The first reference genome for Thecostraca.</title>
        <authorList>
            <person name="Kim W."/>
        </authorList>
    </citation>
    <scope>NUCLEOTIDE SEQUENCE [LARGE SCALE GENOMIC DNA]</scope>
    <source>
        <strain evidence="7">SNU_AA5</strain>
        <tissue evidence="7">Soma without cirri and trophi</tissue>
    </source>
</reference>
<dbReference type="PANTHER" id="PTHR13023">
    <property type="entry name" value="APYRASE"/>
    <property type="match status" value="1"/>
</dbReference>
<dbReference type="Proteomes" id="UP000440578">
    <property type="component" value="Unassembled WGS sequence"/>
</dbReference>
<comment type="similarity">
    <text evidence="5">Belongs to the apyrase family.</text>
</comment>
<keyword evidence="3" id="KW-0378">Hydrolase</keyword>
<evidence type="ECO:0000256" key="4">
    <source>
        <dbReference type="ARBA" id="ARBA00022837"/>
    </source>
</evidence>
<dbReference type="PANTHER" id="PTHR13023:SF3">
    <property type="entry name" value="SOLUBLE CALCIUM-ACTIVATED NUCLEOTIDASE 1"/>
    <property type="match status" value="1"/>
</dbReference>
<evidence type="ECO:0000256" key="3">
    <source>
        <dbReference type="ARBA" id="ARBA00022801"/>
    </source>
</evidence>
<dbReference type="OrthoDB" id="25028at2759"/>
<sequence>MRVEIEIRLWMFLPRRASNEKYDDMADERRGTNILLRADETFTNIKKSEVGPIIPTHGFSSFKFIPGTDDTWIIALKSEEDSAANRTNTYITVFSIDGQVALPETPLKGAMKFEGIEFV</sequence>
<evidence type="ECO:0000313" key="8">
    <source>
        <dbReference type="Proteomes" id="UP000440578"/>
    </source>
</evidence>
<feature type="binding site" evidence="6">
    <location>
        <position position="114"/>
    </location>
    <ligand>
        <name>Ca(2+)</name>
        <dbReference type="ChEBI" id="CHEBI:29108"/>
    </ligand>
</feature>
<dbReference type="Pfam" id="PF06079">
    <property type="entry name" value="Apyrase"/>
    <property type="match status" value="1"/>
</dbReference>
<dbReference type="Gene3D" id="2.120.10.100">
    <property type="entry name" value="Apyrase"/>
    <property type="match status" value="1"/>
</dbReference>
<protein>
    <submittedName>
        <fullName evidence="7">Soluble calcium-activated nucleotidase 1</fullName>
    </submittedName>
</protein>
<dbReference type="InterPro" id="IPR036258">
    <property type="entry name" value="Apyrase_sf"/>
</dbReference>
<name>A0A6A4V8K3_AMPAM</name>
<comment type="caution">
    <text evidence="7">The sequence shown here is derived from an EMBL/GenBank/DDBJ whole genome shotgun (WGS) entry which is preliminary data.</text>
</comment>
<dbReference type="GO" id="GO:0004382">
    <property type="term" value="F:GDP phosphatase activity"/>
    <property type="evidence" value="ECO:0007669"/>
    <property type="project" value="TreeGrafter"/>
</dbReference>
<evidence type="ECO:0000256" key="6">
    <source>
        <dbReference type="PIRSR" id="PIRSR609283-1"/>
    </source>
</evidence>
<dbReference type="GO" id="GO:0045134">
    <property type="term" value="F:UDP phosphatase activity"/>
    <property type="evidence" value="ECO:0007669"/>
    <property type="project" value="TreeGrafter"/>
</dbReference>
<dbReference type="GO" id="GO:0030166">
    <property type="term" value="P:proteoglycan biosynthetic process"/>
    <property type="evidence" value="ECO:0007669"/>
    <property type="project" value="TreeGrafter"/>
</dbReference>
<dbReference type="AlphaFoldDB" id="A0A6A4V8K3"/>
<accession>A0A6A4V8K3</accession>
<comment type="cofactor">
    <cofactor evidence="1 6">
        <name>Ca(2+)</name>
        <dbReference type="ChEBI" id="CHEBI:29108"/>
    </cofactor>
</comment>
<dbReference type="EMBL" id="VIIS01001984">
    <property type="protein sequence ID" value="KAF0290065.1"/>
    <property type="molecule type" value="Genomic_DNA"/>
</dbReference>
<keyword evidence="2 6" id="KW-0479">Metal-binding</keyword>
<dbReference type="GO" id="GO:0005509">
    <property type="term" value="F:calcium ion binding"/>
    <property type="evidence" value="ECO:0007669"/>
    <property type="project" value="InterPro"/>
</dbReference>
<evidence type="ECO:0000256" key="1">
    <source>
        <dbReference type="ARBA" id="ARBA00001913"/>
    </source>
</evidence>
<dbReference type="InterPro" id="IPR009283">
    <property type="entry name" value="Apyrase"/>
</dbReference>
<evidence type="ECO:0000256" key="2">
    <source>
        <dbReference type="ARBA" id="ARBA00022723"/>
    </source>
</evidence>